<dbReference type="RefSeq" id="WP_317624853.1">
    <property type="nucleotide sequence ID" value="NZ_JANFFA010000001.1"/>
</dbReference>
<dbReference type="AlphaFoldDB" id="A0AAJ1U8I8"/>
<dbReference type="Proteomes" id="UP001227162">
    <property type="component" value="Unassembled WGS sequence"/>
</dbReference>
<gene>
    <name evidence="1" type="ORF">NOI20_03970</name>
</gene>
<organism evidence="1 2">
    <name type="scientific">Rhodalgimonas zhirmunskyi</name>
    <dbReference type="NCBI Taxonomy" id="2964767"/>
    <lineage>
        <taxon>Bacteria</taxon>
        <taxon>Pseudomonadati</taxon>
        <taxon>Pseudomonadota</taxon>
        <taxon>Alphaproteobacteria</taxon>
        <taxon>Rhodobacterales</taxon>
        <taxon>Roseobacteraceae</taxon>
        <taxon>Rhodalgimonas</taxon>
    </lineage>
</organism>
<dbReference type="SUPFAM" id="SSF103025">
    <property type="entry name" value="Folate-binding domain"/>
    <property type="match status" value="1"/>
</dbReference>
<reference evidence="1" key="1">
    <citation type="submission" date="2022-07" db="EMBL/GenBank/DDBJ databases">
        <authorList>
            <person name="Otstavnykh N."/>
            <person name="Isaeva M."/>
            <person name="Bystritskaya E."/>
        </authorList>
    </citation>
    <scope>NUCLEOTIDE SEQUENCE</scope>
    <source>
        <strain evidence="1">10Alg 79</strain>
    </source>
</reference>
<protein>
    <submittedName>
        <fullName evidence="1">Sarcosine oxidase subunit gamma</fullName>
    </submittedName>
</protein>
<dbReference type="Gene3D" id="3.30.1360.120">
    <property type="entry name" value="Probable tRNA modification gtpase trme, domain 1"/>
    <property type="match status" value="1"/>
</dbReference>
<proteinExistence type="predicted"/>
<evidence type="ECO:0000313" key="2">
    <source>
        <dbReference type="Proteomes" id="UP001227162"/>
    </source>
</evidence>
<name>A0AAJ1U8I8_9RHOB</name>
<keyword evidence="2" id="KW-1185">Reference proteome</keyword>
<evidence type="ECO:0000313" key="1">
    <source>
        <dbReference type="EMBL" id="MDQ2093258.1"/>
    </source>
</evidence>
<dbReference type="EMBL" id="JANFFA010000001">
    <property type="protein sequence ID" value="MDQ2093258.1"/>
    <property type="molecule type" value="Genomic_DNA"/>
</dbReference>
<dbReference type="InterPro" id="IPR027266">
    <property type="entry name" value="TrmE/GcvT-like"/>
</dbReference>
<accession>A0AAJ1U8I8</accession>
<reference evidence="1" key="2">
    <citation type="submission" date="2023-04" db="EMBL/GenBank/DDBJ databases">
        <title>'Rhodoalgimonas zhirmunskyi' gen. nov., isolated from a red alga.</title>
        <authorList>
            <person name="Nedashkovskaya O.I."/>
            <person name="Otstavnykh N.Y."/>
            <person name="Bystritskaya E.P."/>
            <person name="Balabanova L.A."/>
            <person name="Isaeva M.P."/>
        </authorList>
    </citation>
    <scope>NUCLEOTIDE SEQUENCE</scope>
    <source>
        <strain evidence="1">10Alg 79</strain>
    </source>
</reference>
<comment type="caution">
    <text evidence="1">The sequence shown here is derived from an EMBL/GenBank/DDBJ whole genome shotgun (WGS) entry which is preliminary data.</text>
</comment>
<sequence length="201" mass="21053">MTEPVIKPVTESATDQTPFKAIPPCAGLLPLSIGALDLTEQPHAQMTLLIPWEGQETALSKALEKAHGVALPGVGQSTQSHATRALWFGHNQVLLTGPAPDPALADLAAVTDLSDAYACLRLEGAGADRVLARLTPLDLRDVSFRQGAVARTEIAHMAGALIREGEAAFGLMVYRSMAATLVHEVSDAMQSVTARAALGGE</sequence>
<dbReference type="Gene3D" id="3.30.70.1520">
    <property type="entry name" value="Heterotetrameric sarcosine oxidase"/>
    <property type="match status" value="1"/>
</dbReference>